<organism evidence="7 8">
    <name type="scientific">Glarea lozoyensis (strain ATCC 20868 / MF5171)</name>
    <dbReference type="NCBI Taxonomy" id="1116229"/>
    <lineage>
        <taxon>Eukaryota</taxon>
        <taxon>Fungi</taxon>
        <taxon>Dikarya</taxon>
        <taxon>Ascomycota</taxon>
        <taxon>Pezizomycotina</taxon>
        <taxon>Leotiomycetes</taxon>
        <taxon>Helotiales</taxon>
        <taxon>Helotiaceae</taxon>
        <taxon>Glarea</taxon>
    </lineage>
</organism>
<dbReference type="SUPFAM" id="SSF46785">
    <property type="entry name" value="Winged helix' DNA-binding domain"/>
    <property type="match status" value="1"/>
</dbReference>
<evidence type="ECO:0000256" key="2">
    <source>
        <dbReference type="ARBA" id="ARBA00022679"/>
    </source>
</evidence>
<evidence type="ECO:0000313" key="7">
    <source>
        <dbReference type="EMBL" id="EPE27504.1"/>
    </source>
</evidence>
<evidence type="ECO:0000313" key="8">
    <source>
        <dbReference type="Proteomes" id="UP000016922"/>
    </source>
</evidence>
<evidence type="ECO:0000259" key="5">
    <source>
        <dbReference type="Pfam" id="PF00891"/>
    </source>
</evidence>
<dbReference type="KEGG" id="glz:GLAREA_04295"/>
<dbReference type="SUPFAM" id="SSF53335">
    <property type="entry name" value="S-adenosyl-L-methionine-dependent methyltransferases"/>
    <property type="match status" value="1"/>
</dbReference>
<dbReference type="InterPro" id="IPR001077">
    <property type="entry name" value="COMT_C"/>
</dbReference>
<dbReference type="Pfam" id="PF08100">
    <property type="entry name" value="Dimerisation"/>
    <property type="match status" value="1"/>
</dbReference>
<dbReference type="OMA" id="NTMGARK"/>
<feature type="domain" description="O-methyltransferase C-terminal" evidence="5">
    <location>
        <begin position="230"/>
        <end position="372"/>
    </location>
</feature>
<keyword evidence="8" id="KW-1185">Reference proteome</keyword>
<dbReference type="InterPro" id="IPR012967">
    <property type="entry name" value="COMT_dimerisation"/>
</dbReference>
<dbReference type="PROSITE" id="PS51683">
    <property type="entry name" value="SAM_OMT_II"/>
    <property type="match status" value="1"/>
</dbReference>
<dbReference type="GO" id="GO:0046983">
    <property type="term" value="F:protein dimerization activity"/>
    <property type="evidence" value="ECO:0007669"/>
    <property type="project" value="InterPro"/>
</dbReference>
<dbReference type="GO" id="GO:0032259">
    <property type="term" value="P:methylation"/>
    <property type="evidence" value="ECO:0007669"/>
    <property type="project" value="UniProtKB-KW"/>
</dbReference>
<dbReference type="AlphaFoldDB" id="S3CQV8"/>
<sequence length="395" mass="43778">MSRQFSSIAENIASLNALSSTLADDTDKTARKNALRLSKALVSQLEEPANIAVELAFSSLLPMSARVAVDMKLFEYISRAEKPVSVTELSDLSNAEAVLITRILRPLSATNFVREVSANSWEATPITHAMASEGIAAGHRMLWEVVIGAAVKAPKYFKEAGYRSPTSISDGIVQYAFQTKLPMFQYLSSMPSVLKDFNTFMGNTMGARNYWVDWYPCREQILDGATSEGALIVDVGGGRGHDVDAFRVKFPGSGRLVVQDLRPVIEGIEDLDVAIERQVYDFFTPQPDVGARVYFYHHILHDWSDEKCIEMLKSVRGAMKPGYSKLLLHEMIIPDVGASPFHAMLDLTMMTINGGMERTSKQWHELLEKAGLKVVKIWAPLEDDADGIVEAILEE</sequence>
<dbReference type="HOGENOM" id="CLU_005533_5_0_1"/>
<protein>
    <submittedName>
        <fullName evidence="7">S-adenosyl-L-methionine-dependent methyltransferase</fullName>
    </submittedName>
</protein>
<feature type="active site" description="Proton acceptor" evidence="4">
    <location>
        <position position="301"/>
    </location>
</feature>
<keyword evidence="3" id="KW-0949">S-adenosyl-L-methionine</keyword>
<dbReference type="Pfam" id="PF00891">
    <property type="entry name" value="Methyltransf_2"/>
    <property type="match status" value="1"/>
</dbReference>
<dbReference type="eggNOG" id="KOG3178">
    <property type="taxonomic scope" value="Eukaryota"/>
</dbReference>
<dbReference type="PANTHER" id="PTHR43712">
    <property type="entry name" value="PUTATIVE (AFU_ORTHOLOGUE AFUA_4G14580)-RELATED"/>
    <property type="match status" value="1"/>
</dbReference>
<keyword evidence="1 7" id="KW-0489">Methyltransferase</keyword>
<dbReference type="InterPro" id="IPR029063">
    <property type="entry name" value="SAM-dependent_MTases_sf"/>
</dbReference>
<dbReference type="Gene3D" id="3.40.50.150">
    <property type="entry name" value="Vaccinia Virus protein VP39"/>
    <property type="match status" value="1"/>
</dbReference>
<dbReference type="InterPro" id="IPR036390">
    <property type="entry name" value="WH_DNA-bd_sf"/>
</dbReference>
<feature type="domain" description="O-methyltransferase dimerisation" evidence="6">
    <location>
        <begin position="54"/>
        <end position="129"/>
    </location>
</feature>
<dbReference type="Proteomes" id="UP000016922">
    <property type="component" value="Unassembled WGS sequence"/>
</dbReference>
<evidence type="ECO:0000256" key="4">
    <source>
        <dbReference type="PIRSR" id="PIRSR005739-1"/>
    </source>
</evidence>
<dbReference type="EMBL" id="KE145369">
    <property type="protein sequence ID" value="EPE27504.1"/>
    <property type="molecule type" value="Genomic_DNA"/>
</dbReference>
<dbReference type="GeneID" id="19463350"/>
<evidence type="ECO:0000259" key="6">
    <source>
        <dbReference type="Pfam" id="PF08100"/>
    </source>
</evidence>
<keyword evidence="2 7" id="KW-0808">Transferase</keyword>
<dbReference type="OrthoDB" id="1535081at2759"/>
<reference evidence="7 8" key="1">
    <citation type="journal article" date="2013" name="BMC Genomics">
        <title>Genomics-driven discovery of the pneumocandin biosynthetic gene cluster in the fungus Glarea lozoyensis.</title>
        <authorList>
            <person name="Chen L."/>
            <person name="Yue Q."/>
            <person name="Zhang X."/>
            <person name="Xiang M."/>
            <person name="Wang C."/>
            <person name="Li S."/>
            <person name="Che Y."/>
            <person name="Ortiz-Lopez F.J."/>
            <person name="Bills G.F."/>
            <person name="Liu X."/>
            <person name="An Z."/>
        </authorList>
    </citation>
    <scope>NUCLEOTIDE SEQUENCE [LARGE SCALE GENOMIC DNA]</scope>
    <source>
        <strain evidence="8">ATCC 20868 / MF5171</strain>
    </source>
</reference>
<name>S3CQV8_GLAL2</name>
<dbReference type="InterPro" id="IPR016461">
    <property type="entry name" value="COMT-like"/>
</dbReference>
<dbReference type="Gene3D" id="1.10.10.10">
    <property type="entry name" value="Winged helix-like DNA-binding domain superfamily/Winged helix DNA-binding domain"/>
    <property type="match status" value="1"/>
</dbReference>
<accession>S3CQV8</accession>
<dbReference type="InterPro" id="IPR036388">
    <property type="entry name" value="WH-like_DNA-bd_sf"/>
</dbReference>
<evidence type="ECO:0000256" key="3">
    <source>
        <dbReference type="ARBA" id="ARBA00022691"/>
    </source>
</evidence>
<dbReference type="RefSeq" id="XP_008084863.1">
    <property type="nucleotide sequence ID" value="XM_008086672.1"/>
</dbReference>
<dbReference type="PIRSF" id="PIRSF005739">
    <property type="entry name" value="O-mtase"/>
    <property type="match status" value="1"/>
</dbReference>
<dbReference type="PANTHER" id="PTHR43712:SF1">
    <property type="entry name" value="HYPOTHETICAL O-METHYLTRANSFERASE (EUROFUNG)-RELATED"/>
    <property type="match status" value="1"/>
</dbReference>
<evidence type="ECO:0000256" key="1">
    <source>
        <dbReference type="ARBA" id="ARBA00022603"/>
    </source>
</evidence>
<gene>
    <name evidence="7" type="ORF">GLAREA_04295</name>
</gene>
<dbReference type="GO" id="GO:0008171">
    <property type="term" value="F:O-methyltransferase activity"/>
    <property type="evidence" value="ECO:0007669"/>
    <property type="project" value="InterPro"/>
</dbReference>
<proteinExistence type="predicted"/>